<evidence type="ECO:0000313" key="1">
    <source>
        <dbReference type="EMBL" id="CAG8851678.1"/>
    </source>
</evidence>
<sequence>RKIKTWQCKTQTWQRKGTGKAKKSCVVKEPCCKKDLRHKKVCEVKALVIDDVK</sequence>
<feature type="non-terminal residue" evidence="1">
    <location>
        <position position="1"/>
    </location>
</feature>
<protein>
    <submittedName>
        <fullName evidence="1">6315_t:CDS:1</fullName>
    </submittedName>
</protein>
<comment type="caution">
    <text evidence="1">The sequence shown here is derived from an EMBL/GenBank/DDBJ whole genome shotgun (WGS) entry which is preliminary data.</text>
</comment>
<proteinExistence type="predicted"/>
<keyword evidence="2" id="KW-1185">Reference proteome</keyword>
<feature type="non-terminal residue" evidence="1">
    <location>
        <position position="53"/>
    </location>
</feature>
<gene>
    <name evidence="1" type="ORF">GMARGA_LOCUS40862</name>
</gene>
<reference evidence="1 2" key="1">
    <citation type="submission" date="2021-06" db="EMBL/GenBank/DDBJ databases">
        <authorList>
            <person name="Kallberg Y."/>
            <person name="Tangrot J."/>
            <person name="Rosling A."/>
        </authorList>
    </citation>
    <scope>NUCLEOTIDE SEQUENCE [LARGE SCALE GENOMIC DNA]</scope>
    <source>
        <strain evidence="1 2">120-4 pot B 10/14</strain>
    </source>
</reference>
<dbReference type="Proteomes" id="UP000789901">
    <property type="component" value="Unassembled WGS sequence"/>
</dbReference>
<dbReference type="EMBL" id="CAJVQB010107333">
    <property type="protein sequence ID" value="CAG8851678.1"/>
    <property type="molecule type" value="Genomic_DNA"/>
</dbReference>
<name>A0ABN7XC99_GIGMA</name>
<accession>A0ABN7XC99</accession>
<evidence type="ECO:0000313" key="2">
    <source>
        <dbReference type="Proteomes" id="UP000789901"/>
    </source>
</evidence>
<organism evidence="1 2">
    <name type="scientific">Gigaspora margarita</name>
    <dbReference type="NCBI Taxonomy" id="4874"/>
    <lineage>
        <taxon>Eukaryota</taxon>
        <taxon>Fungi</taxon>
        <taxon>Fungi incertae sedis</taxon>
        <taxon>Mucoromycota</taxon>
        <taxon>Glomeromycotina</taxon>
        <taxon>Glomeromycetes</taxon>
        <taxon>Diversisporales</taxon>
        <taxon>Gigasporaceae</taxon>
        <taxon>Gigaspora</taxon>
    </lineage>
</organism>